<evidence type="ECO:0000313" key="2">
    <source>
        <dbReference type="Proteomes" id="UP000244496"/>
    </source>
</evidence>
<dbReference type="InterPro" id="IPR018666">
    <property type="entry name" value="DUF2125"/>
</dbReference>
<dbReference type="RefSeq" id="WP_108436628.1">
    <property type="nucleotide sequence ID" value="NZ_CP028918.1"/>
</dbReference>
<keyword evidence="2" id="KW-1185">Reference proteome</keyword>
<dbReference type="AlphaFoldDB" id="A0A2S0UPT6"/>
<organism evidence="1 2">
    <name type="scientific">Paragemmobacter aquarius</name>
    <dbReference type="NCBI Taxonomy" id="2169400"/>
    <lineage>
        <taxon>Bacteria</taxon>
        <taxon>Pseudomonadati</taxon>
        <taxon>Pseudomonadota</taxon>
        <taxon>Alphaproteobacteria</taxon>
        <taxon>Rhodobacterales</taxon>
        <taxon>Paracoccaceae</taxon>
        <taxon>Paragemmobacter</taxon>
    </lineage>
</organism>
<dbReference type="KEGG" id="geh:HYN69_16030"/>
<evidence type="ECO:0000313" key="1">
    <source>
        <dbReference type="EMBL" id="AWB49811.1"/>
    </source>
</evidence>
<accession>A0A2S0UPT6</accession>
<reference evidence="1 2" key="1">
    <citation type="submission" date="2018-04" db="EMBL/GenBank/DDBJ databases">
        <title>Genome sequencing of Gemmobacter.</title>
        <authorList>
            <person name="Yi H."/>
            <person name="Baek M.-G."/>
        </authorList>
    </citation>
    <scope>NUCLEOTIDE SEQUENCE [LARGE SCALE GENOMIC DNA]</scope>
    <source>
        <strain evidence="1 2">HYN0069</strain>
    </source>
</reference>
<proteinExistence type="predicted"/>
<dbReference type="Pfam" id="PF09898">
    <property type="entry name" value="DUF2125"/>
    <property type="match status" value="1"/>
</dbReference>
<dbReference type="EMBL" id="CP028918">
    <property type="protein sequence ID" value="AWB49811.1"/>
    <property type="molecule type" value="Genomic_DNA"/>
</dbReference>
<dbReference type="Proteomes" id="UP000244496">
    <property type="component" value="Chromosome"/>
</dbReference>
<name>A0A2S0UPT6_9RHOB</name>
<sequence length="329" mass="35274">MRAMLIALLVVSGLWAGYWVVGSRAMESAVDQWFAQPHGELTASRSDVSISGFPNRFDLTVTDPVLADTTLGWGWSAPFAQVFMMTWKPWHLIAALPQEQRIDTPMGPFTLRSSQLEGSLVVIPGTALALDRTVLSGEGLALSGKSGWEVAATKATFATRLMPDDAKAHEIGFDATTVSPDASFLMALAGRSDLPEQIEEIHLDAVATLTAPLDRYSQQNAPQLARLVVKQGLLRWGTLVVSAEGMVEPDANGLASGRIDLRVENWRELVPVLVAAGLITAEVSPTVTRAMELLSAQGDNPTILTVPLSFQSGRMSLGPLPLGPAPRLN</sequence>
<gene>
    <name evidence="1" type="ORF">HYN69_16030</name>
</gene>
<dbReference type="OrthoDB" id="7625707at2"/>
<protein>
    <submittedName>
        <fullName evidence="1">High-affinity K+ transporter ATPase chain B</fullName>
    </submittedName>
</protein>